<accession>A0A829RA53</accession>
<dbReference type="AlphaFoldDB" id="A0A829RA53"/>
<evidence type="ECO:0000259" key="2">
    <source>
        <dbReference type="Pfam" id="PF13229"/>
    </source>
</evidence>
<protein>
    <recommendedName>
        <fullName evidence="2">Right handed beta helix domain-containing protein</fullName>
    </recommendedName>
</protein>
<dbReference type="Proteomes" id="UP000019251">
    <property type="component" value="Unassembled WGS sequence"/>
</dbReference>
<dbReference type="Gene3D" id="2.160.20.20">
    <property type="match status" value="1"/>
</dbReference>
<dbReference type="SUPFAM" id="SSF51126">
    <property type="entry name" value="Pectin lyase-like"/>
    <property type="match status" value="2"/>
</dbReference>
<dbReference type="Gene3D" id="2.160.20.10">
    <property type="entry name" value="Single-stranded right-handed beta-helix, Pectin lyase-like"/>
    <property type="match status" value="1"/>
</dbReference>
<dbReference type="InterPro" id="IPR012332">
    <property type="entry name" value="Autotransporter_pectin_lyase_C"/>
</dbReference>
<proteinExistence type="predicted"/>
<evidence type="ECO:0000313" key="4">
    <source>
        <dbReference type="Proteomes" id="UP000019251"/>
    </source>
</evidence>
<dbReference type="PANTHER" id="PTHR22990:SF15">
    <property type="entry name" value="F-BOX ONLY PROTEIN 10"/>
    <property type="match status" value="1"/>
</dbReference>
<reference evidence="3 4" key="1">
    <citation type="submission" date="2012-12" db="EMBL/GenBank/DDBJ databases">
        <title>Novel taxa of Listeriaceae from agricultural environments in the United States.</title>
        <authorList>
            <person name="den Bakker H.C."/>
            <person name="Allred A."/>
            <person name="Warchocki S."/>
            <person name="Wright E.M."/>
            <person name="Burrell A."/>
            <person name="Nightingale K.K."/>
            <person name="Kephart D."/>
            <person name="Wiedmann M."/>
        </authorList>
    </citation>
    <scope>NUCLEOTIDE SEQUENCE [LARGE SCALE GENOMIC DNA]</scope>
    <source>
        <strain evidence="3 4">FSL F6-1183</strain>
    </source>
</reference>
<dbReference type="RefSeq" id="WP_036104129.1">
    <property type="nucleotide sequence ID" value="NZ_AODG01000004.1"/>
</dbReference>
<feature type="domain" description="Right handed beta helix" evidence="2">
    <location>
        <begin position="247"/>
        <end position="348"/>
    </location>
</feature>
<dbReference type="InterPro" id="IPR006626">
    <property type="entry name" value="PbH1"/>
</dbReference>
<sequence length="841" mass="93437">MKETITVKKGGFLNKYRTIQQGINDVDEGGTVYIESGVYQERIILDGKNVTLVGQGNVTVTGEIDYPLITTIDTTLSLKGLTFIQKGHTNAVYIKENSKVKIDSCTIEGEDHKDVKTTYPALWVGLDSVVFIQDSTLIGHTSNSIHLQESTMQLENCTIKGFGIYVYQKAKLTTNGLKISHPSSYGVFAKEGHFEMRDTRMTGGGVAAILEDGKGAIHGITTNHTYRDVFRVDHSELTVTDADIQHFCEIKDVDEKANYPAVFVKNNSTVTLEKVNIHDSKLDAIQVYQSRLKISDSQISKVYMGIFIREQAKVTLDKVHISQTVFNALSIAGNAEVTVKDSHFDECVIGKHDKNYPVVIMREQGSLHVEGTTISNSANDAIYMAELQNAVLKDMTIDATDVGIYVEKTPLSVENITIKNCLKNAAFFVQSPVTITNSHIESNNLLSKPEYELDSEIPKKVDASVSIINARVSATNLTISDKTASISLQKQSRFQGNSLRLSGGVFNMESDFQAEHLMFINLEKEPIHFKLLLHATANVQFDNPNDSISYVKDLTSKLESNLLKPAHAIVQHDFTANTNPAVKPVPPLPETNPAPPAELPPQASYSLAGPTAYKETMQRLLKQASLYQVRLSQGITLPHNWSMLWIEKGITDVIDYVAQTKQAFYESNLISEDNTYRLSETDPSLYLETAKNGLLWIDQLERVWSDTAFLTEITRIVEERAIIFTGTEEEVHALAQNAPELYAKIGHQVIFDDFTATDTAAIIQSKLTDLQFVFDTAFLKQAVMDNFPAKSQAGWPEKVVQAIIQSQSDRLLAEPDQQLVKDQIVTLTQADIYKGILATIK</sequence>
<dbReference type="InterPro" id="IPR051550">
    <property type="entry name" value="SCF-Subunits/Alg-Epimerases"/>
</dbReference>
<evidence type="ECO:0000256" key="1">
    <source>
        <dbReference type="ARBA" id="ARBA00022737"/>
    </source>
</evidence>
<gene>
    <name evidence="3" type="ORF">LMUR_02797</name>
</gene>
<dbReference type="PANTHER" id="PTHR22990">
    <property type="entry name" value="F-BOX ONLY PROTEIN"/>
    <property type="match status" value="1"/>
</dbReference>
<dbReference type="InterPro" id="IPR012334">
    <property type="entry name" value="Pectin_lyas_fold"/>
</dbReference>
<comment type="caution">
    <text evidence="3">The sequence shown here is derived from an EMBL/GenBank/DDBJ whole genome shotgun (WGS) entry which is preliminary data.</text>
</comment>
<dbReference type="EMBL" id="AODG01000004">
    <property type="protein sequence ID" value="EUJ29986.1"/>
    <property type="molecule type" value="Genomic_DNA"/>
</dbReference>
<evidence type="ECO:0000313" key="3">
    <source>
        <dbReference type="EMBL" id="EUJ29986.1"/>
    </source>
</evidence>
<dbReference type="InterPro" id="IPR011050">
    <property type="entry name" value="Pectin_lyase_fold/virulence"/>
</dbReference>
<dbReference type="InterPro" id="IPR039448">
    <property type="entry name" value="Beta_helix"/>
</dbReference>
<keyword evidence="1" id="KW-0677">Repeat</keyword>
<organism evidence="3 4">
    <name type="scientific">Listeria grayi FSL F6-1183</name>
    <dbReference type="NCBI Taxonomy" id="1265827"/>
    <lineage>
        <taxon>Bacteria</taxon>
        <taxon>Bacillati</taxon>
        <taxon>Bacillota</taxon>
        <taxon>Bacilli</taxon>
        <taxon>Bacillales</taxon>
        <taxon>Listeriaceae</taxon>
        <taxon>Listeria</taxon>
    </lineage>
</organism>
<dbReference type="Pfam" id="PF13229">
    <property type="entry name" value="Beta_helix"/>
    <property type="match status" value="1"/>
</dbReference>
<name>A0A829RA53_LISGR</name>
<dbReference type="SMART" id="SM00710">
    <property type="entry name" value="PbH1"/>
    <property type="match status" value="5"/>
</dbReference>